<dbReference type="EMBL" id="JFKB01000013">
    <property type="protein sequence ID" value="OSQ46044.1"/>
    <property type="molecule type" value="Genomic_DNA"/>
</dbReference>
<gene>
    <name evidence="2" type="ORF">TALK_16855</name>
</gene>
<evidence type="ECO:0000313" key="3">
    <source>
        <dbReference type="Proteomes" id="UP000193396"/>
    </source>
</evidence>
<sequence>MAYVPTPLGLDTKYDQFLQTLVGNDQTRTRVTVLSMLARLGVDPWQEASDLAALPKGSAWQRLDALMARFTDVPSLITERADVTTRLIAFLPHGTLYDNTKTTGNRAPKAFDTRIYFIVAIAVFIVQVSILIFRD</sequence>
<keyword evidence="1" id="KW-0472">Membrane</keyword>
<feature type="transmembrane region" description="Helical" evidence="1">
    <location>
        <begin position="115"/>
        <end position="133"/>
    </location>
</feature>
<reference evidence="2 3" key="1">
    <citation type="submission" date="2014-03" db="EMBL/GenBank/DDBJ databases">
        <title>The draft genome sequence of Thalassospira alkalitolerans JCM 18968.</title>
        <authorList>
            <person name="Lai Q."/>
            <person name="Shao Z."/>
        </authorList>
    </citation>
    <scope>NUCLEOTIDE SEQUENCE [LARGE SCALE GENOMIC DNA]</scope>
    <source>
        <strain evidence="2 3">JCM 18968</strain>
    </source>
</reference>
<proteinExistence type="predicted"/>
<keyword evidence="1" id="KW-1133">Transmembrane helix</keyword>
<dbReference type="STRING" id="1293890.TALK_16855"/>
<dbReference type="Proteomes" id="UP000193396">
    <property type="component" value="Unassembled WGS sequence"/>
</dbReference>
<keyword evidence="1" id="KW-0812">Transmembrane</keyword>
<evidence type="ECO:0000313" key="2">
    <source>
        <dbReference type="EMBL" id="OSQ46044.1"/>
    </source>
</evidence>
<evidence type="ECO:0000256" key="1">
    <source>
        <dbReference type="SAM" id="Phobius"/>
    </source>
</evidence>
<dbReference type="OrthoDB" id="7283160at2"/>
<name>A0A1Y2L9Q1_9PROT</name>
<dbReference type="AlphaFoldDB" id="A0A1Y2L9Q1"/>
<organism evidence="2 3">
    <name type="scientific">Thalassospira alkalitolerans</name>
    <dbReference type="NCBI Taxonomy" id="1293890"/>
    <lineage>
        <taxon>Bacteria</taxon>
        <taxon>Pseudomonadati</taxon>
        <taxon>Pseudomonadota</taxon>
        <taxon>Alphaproteobacteria</taxon>
        <taxon>Rhodospirillales</taxon>
        <taxon>Thalassospiraceae</taxon>
        <taxon>Thalassospira</taxon>
    </lineage>
</organism>
<dbReference type="RefSeq" id="WP_085620319.1">
    <property type="nucleotide sequence ID" value="NZ_JFKB01000013.1"/>
</dbReference>
<comment type="caution">
    <text evidence="2">The sequence shown here is derived from an EMBL/GenBank/DDBJ whole genome shotgun (WGS) entry which is preliminary data.</text>
</comment>
<protein>
    <submittedName>
        <fullName evidence="2">Uncharacterized protein</fullName>
    </submittedName>
</protein>
<accession>A0A1Y2L9Q1</accession>
<keyword evidence="3" id="KW-1185">Reference proteome</keyword>